<accession>A0A5D0MRT8</accession>
<name>A0A5D0MRT8_FLESI</name>
<comment type="caution">
    <text evidence="1">The sequence shown here is derived from an EMBL/GenBank/DDBJ whole genome shotgun (WGS) entry which is preliminary data.</text>
</comment>
<dbReference type="AlphaFoldDB" id="A0A5D0MRT8"/>
<sequence>MFLILLESDGLTIITGCSHRGILNIVKTAIDITGINTIKGLIGGFHLFRNSEDEITEIAEKINSSNVEHIITGHCTGLNGLFLLKNICKSKITPIKAGLTLTLNQP</sequence>
<evidence type="ECO:0008006" key="3">
    <source>
        <dbReference type="Google" id="ProtNLM"/>
    </source>
</evidence>
<proteinExistence type="predicted"/>
<dbReference type="Gene3D" id="3.60.15.10">
    <property type="entry name" value="Ribonuclease Z/Hydroxyacylglutathione hydrolase-like"/>
    <property type="match status" value="1"/>
</dbReference>
<protein>
    <recommendedName>
        <fullName evidence="3">MBL fold metallo-hydrolase</fullName>
    </recommendedName>
</protein>
<dbReference type="PANTHER" id="PTHR13754">
    <property type="entry name" value="METALLO-BETA-LACTAMASE SUPERFAMILY PROTEIN"/>
    <property type="match status" value="1"/>
</dbReference>
<dbReference type="Proteomes" id="UP000323337">
    <property type="component" value="Unassembled WGS sequence"/>
</dbReference>
<evidence type="ECO:0000313" key="2">
    <source>
        <dbReference type="Proteomes" id="UP000323337"/>
    </source>
</evidence>
<dbReference type="GO" id="GO:0016740">
    <property type="term" value="F:transferase activity"/>
    <property type="evidence" value="ECO:0007669"/>
    <property type="project" value="TreeGrafter"/>
</dbReference>
<organism evidence="1 2">
    <name type="scientific">Flexistipes sinusarabici</name>
    <dbReference type="NCBI Taxonomy" id="2352"/>
    <lineage>
        <taxon>Bacteria</taxon>
        <taxon>Pseudomonadati</taxon>
        <taxon>Deferribacterota</taxon>
        <taxon>Deferribacteres</taxon>
        <taxon>Deferribacterales</taxon>
        <taxon>Flexistipitaceae</taxon>
        <taxon>Flexistipes</taxon>
    </lineage>
</organism>
<dbReference type="PANTHER" id="PTHR13754:SF13">
    <property type="entry name" value="METALLO-BETA-LACTAMASE SUPERFAMILY PROTEIN (AFU_ORTHOLOGUE AFUA_3G07630)"/>
    <property type="match status" value="1"/>
</dbReference>
<dbReference type="InterPro" id="IPR036866">
    <property type="entry name" value="RibonucZ/Hydroxyglut_hydro"/>
</dbReference>
<reference evidence="1 2" key="1">
    <citation type="submission" date="2019-08" db="EMBL/GenBank/DDBJ databases">
        <title>Genomic characterization of a novel candidate phylum (ARYD3) from a high temperature, high salinity tertiary oil reservoir in north central Oklahoma, USA.</title>
        <authorList>
            <person name="Youssef N.H."/>
            <person name="Yadav A."/>
            <person name="Elshahed M.S."/>
        </authorList>
    </citation>
    <scope>NUCLEOTIDE SEQUENCE [LARGE SCALE GENOMIC DNA]</scope>
    <source>
        <strain evidence="1">ARYD1</strain>
    </source>
</reference>
<dbReference type="SUPFAM" id="SSF56281">
    <property type="entry name" value="Metallo-hydrolase/oxidoreductase"/>
    <property type="match status" value="1"/>
</dbReference>
<dbReference type="RefSeq" id="WP_303700268.1">
    <property type="nucleotide sequence ID" value="NZ_VSIV01000054.1"/>
</dbReference>
<gene>
    <name evidence="1" type="ORF">FXF49_02155</name>
</gene>
<evidence type="ECO:0000313" key="1">
    <source>
        <dbReference type="EMBL" id="TYB34620.1"/>
    </source>
</evidence>
<dbReference type="InterPro" id="IPR052926">
    <property type="entry name" value="Metallo-beta-lactamase_dom"/>
</dbReference>
<dbReference type="EMBL" id="VSIV01000054">
    <property type="protein sequence ID" value="TYB34620.1"/>
    <property type="molecule type" value="Genomic_DNA"/>
</dbReference>